<evidence type="ECO:0000256" key="3">
    <source>
        <dbReference type="ARBA" id="ARBA00022729"/>
    </source>
</evidence>
<feature type="signal peptide" evidence="5">
    <location>
        <begin position="1"/>
        <end position="20"/>
    </location>
</feature>
<dbReference type="EMBL" id="CP036501">
    <property type="protein sequence ID" value="UZP73315.1"/>
    <property type="molecule type" value="Genomic_DNA"/>
</dbReference>
<dbReference type="InterPro" id="IPR011659">
    <property type="entry name" value="WD40"/>
</dbReference>
<feature type="chain" id="PRO_5044933424" description="Tol-Pal system protein TolB" evidence="5">
    <location>
        <begin position="21"/>
        <end position="430"/>
    </location>
</feature>
<dbReference type="Pfam" id="PF07676">
    <property type="entry name" value="PD40"/>
    <property type="match status" value="4"/>
</dbReference>
<feature type="domain" description="TolB N-terminal" evidence="6">
    <location>
        <begin position="22"/>
        <end position="124"/>
    </location>
</feature>
<organism evidence="7 8">
    <name type="scientific">Candidatus Paraluminiphilus aquimaris</name>
    <dbReference type="NCBI Taxonomy" id="2518994"/>
    <lineage>
        <taxon>Bacteria</taxon>
        <taxon>Pseudomonadati</taxon>
        <taxon>Pseudomonadota</taxon>
        <taxon>Gammaproteobacteria</taxon>
        <taxon>Cellvibrionales</taxon>
        <taxon>Halieaceae</taxon>
        <taxon>Candidatus Paraluminiphilus</taxon>
    </lineage>
</organism>
<dbReference type="Gene3D" id="3.40.50.10070">
    <property type="entry name" value="TolB, N-terminal domain"/>
    <property type="match status" value="1"/>
</dbReference>
<evidence type="ECO:0000313" key="7">
    <source>
        <dbReference type="EMBL" id="UZP73315.1"/>
    </source>
</evidence>
<evidence type="ECO:0000256" key="4">
    <source>
        <dbReference type="ARBA" id="ARBA00022764"/>
    </source>
</evidence>
<dbReference type="NCBIfam" id="TIGR02800">
    <property type="entry name" value="propeller_TolB"/>
    <property type="match status" value="1"/>
</dbReference>
<keyword evidence="5" id="KW-0132">Cell division</keyword>
<dbReference type="Gene3D" id="2.120.10.30">
    <property type="entry name" value="TolB, C-terminal domain"/>
    <property type="match status" value="1"/>
</dbReference>
<comment type="subunit">
    <text evidence="5">The Tol-Pal system is composed of five core proteins: the inner membrane proteins TolA, TolQ and TolR, the periplasmic protein TolB and the outer membrane protein Pal. They form a network linking the inner and outer membranes and the peptidoglycan layer.</text>
</comment>
<evidence type="ECO:0000259" key="6">
    <source>
        <dbReference type="Pfam" id="PF04052"/>
    </source>
</evidence>
<comment type="function">
    <text evidence="5">Part of the Tol-Pal system, which plays a role in outer membrane invagination during cell division and is important for maintaining outer membrane integrity.</text>
</comment>
<name>A0ABY6Q393_9GAMM</name>
<evidence type="ECO:0000256" key="2">
    <source>
        <dbReference type="ARBA" id="ARBA00009820"/>
    </source>
</evidence>
<dbReference type="InterPro" id="IPR011042">
    <property type="entry name" value="6-blade_b-propeller_TolB-like"/>
</dbReference>
<proteinExistence type="inferred from homology"/>
<comment type="subcellular location">
    <subcellularLocation>
        <location evidence="1 5">Periplasm</location>
    </subcellularLocation>
</comment>
<dbReference type="SUPFAM" id="SSF52964">
    <property type="entry name" value="TolB, N-terminal domain"/>
    <property type="match status" value="1"/>
</dbReference>
<keyword evidence="4 5" id="KW-0574">Periplasm</keyword>
<dbReference type="SUPFAM" id="SSF69304">
    <property type="entry name" value="Tricorn protease N-terminal domain"/>
    <property type="match status" value="1"/>
</dbReference>
<dbReference type="Pfam" id="PF04052">
    <property type="entry name" value="TolB_N"/>
    <property type="match status" value="1"/>
</dbReference>
<sequence precursor="true">MLLRIFLTVCALCFSGASVAQLEIQVTRGIDNPTSIAVAPFAWDGLGAAPVDFAQIIDSDLARSGQFSPVSRRDMLSLPTRTEDIFYRDWRAIAARYLVIGRVSKGVQLRIEFALYDVDRGTELFSSQVAGPESEARMVAHRVADAIYEKLTGIQGAFATRLIYVSVTRNPEGKDFYRLTVADADGQRPIVLLEGRDPILAPSWSPDGKEVAYVSFESSRPAIYRQVLATGAREQLTNFRGLNNSPVWSPDGRSMALVLSKDGSPDIYLLDLETKQLTRLTRHYAIDTEPTWMPDGKSLLFTSDRGGRPQIYRYTLATGKVERVTFEGRYNARARVAEDGRNVALVHQRDGRFHIGVFDLITERMTVLTETSLDESPSIAPNGSLVIYATKRGERSVLGAVAVDGGVKFSLPARSGSVQEPAWSPMLFSW</sequence>
<gene>
    <name evidence="5 7" type="primary">tolB</name>
    <name evidence="7" type="ORF">E0F26_00560</name>
</gene>
<dbReference type="HAMAP" id="MF_00671">
    <property type="entry name" value="TolB"/>
    <property type="match status" value="1"/>
</dbReference>
<evidence type="ECO:0000256" key="5">
    <source>
        <dbReference type="HAMAP-Rule" id="MF_00671"/>
    </source>
</evidence>
<reference evidence="7 8" key="1">
    <citation type="submission" date="2019-02" db="EMBL/GenBank/DDBJ databases">
        <title>Halieaceae_genomes.</title>
        <authorList>
            <person name="Li S.-H."/>
        </authorList>
    </citation>
    <scope>NUCLEOTIDE SEQUENCE [LARGE SCALE GENOMIC DNA]</scope>
    <source>
        <strain evidence="7 8">JH123</strain>
    </source>
</reference>
<comment type="similarity">
    <text evidence="2 5">Belongs to the TolB family.</text>
</comment>
<keyword evidence="3 5" id="KW-0732">Signal</keyword>
<evidence type="ECO:0000256" key="1">
    <source>
        <dbReference type="ARBA" id="ARBA00004418"/>
    </source>
</evidence>
<dbReference type="Proteomes" id="UP001317963">
    <property type="component" value="Chromosome"/>
</dbReference>
<dbReference type="InterPro" id="IPR007195">
    <property type="entry name" value="TolB_N"/>
</dbReference>
<dbReference type="InterPro" id="IPR014167">
    <property type="entry name" value="Tol-Pal_TolB"/>
</dbReference>
<accession>A0ABY6Q393</accession>
<dbReference type="PANTHER" id="PTHR36842:SF1">
    <property type="entry name" value="PROTEIN TOLB"/>
    <property type="match status" value="1"/>
</dbReference>
<keyword evidence="8" id="KW-1185">Reference proteome</keyword>
<dbReference type="PANTHER" id="PTHR36842">
    <property type="entry name" value="PROTEIN TOLB HOMOLOG"/>
    <property type="match status" value="1"/>
</dbReference>
<keyword evidence="5" id="KW-0131">Cell cycle</keyword>
<protein>
    <recommendedName>
        <fullName evidence="5">Tol-Pal system protein TolB</fullName>
    </recommendedName>
</protein>
<dbReference type="RefSeq" id="WP_279242094.1">
    <property type="nucleotide sequence ID" value="NZ_CP036501.1"/>
</dbReference>
<evidence type="ECO:0000313" key="8">
    <source>
        <dbReference type="Proteomes" id="UP001317963"/>
    </source>
</evidence>